<accession>A0A9D1AMD0</accession>
<dbReference type="InterPro" id="IPR002020">
    <property type="entry name" value="Citrate_synthase"/>
</dbReference>
<dbReference type="PANTHER" id="PTHR11739">
    <property type="entry name" value="CITRATE SYNTHASE"/>
    <property type="match status" value="1"/>
</dbReference>
<dbReference type="CDD" id="cd06113">
    <property type="entry name" value="citrate_synt_like_1_2"/>
    <property type="match status" value="1"/>
</dbReference>
<dbReference type="Pfam" id="PF00285">
    <property type="entry name" value="Citrate_synt"/>
    <property type="match status" value="1"/>
</dbReference>
<dbReference type="Proteomes" id="UP000824242">
    <property type="component" value="Unassembled WGS sequence"/>
</dbReference>
<comment type="pathway">
    <text evidence="1">Carbohydrate metabolism; tricarboxylic acid cycle.</text>
</comment>
<gene>
    <name evidence="7" type="ORF">IAB89_04260</name>
</gene>
<dbReference type="PIRSF" id="PIRSF001369">
    <property type="entry name" value="Citrate_synth"/>
    <property type="match status" value="1"/>
</dbReference>
<keyword evidence="3 5" id="KW-0808">Transferase</keyword>
<dbReference type="InterPro" id="IPR024176">
    <property type="entry name" value="Citrate_synthase_bac-typ"/>
</dbReference>
<reference evidence="7" key="1">
    <citation type="submission" date="2020-10" db="EMBL/GenBank/DDBJ databases">
        <authorList>
            <person name="Gilroy R."/>
        </authorList>
    </citation>
    <scope>NUCLEOTIDE SEQUENCE</scope>
    <source>
        <strain evidence="7">ChiSxjej1B13-7958</strain>
    </source>
</reference>
<feature type="active site" evidence="6">
    <location>
        <position position="337"/>
    </location>
</feature>
<dbReference type="PRINTS" id="PR00143">
    <property type="entry name" value="CITRTSNTHASE"/>
</dbReference>
<name>A0A9D1AMD0_9FIRM</name>
<feature type="active site" evidence="6">
    <location>
        <position position="396"/>
    </location>
</feature>
<evidence type="ECO:0000256" key="3">
    <source>
        <dbReference type="ARBA" id="ARBA00022679"/>
    </source>
</evidence>
<reference evidence="7" key="2">
    <citation type="journal article" date="2021" name="PeerJ">
        <title>Extensive microbial diversity within the chicken gut microbiome revealed by metagenomics and culture.</title>
        <authorList>
            <person name="Gilroy R."/>
            <person name="Ravi A."/>
            <person name="Getino M."/>
            <person name="Pursley I."/>
            <person name="Horton D.L."/>
            <person name="Alikhan N.F."/>
            <person name="Baker D."/>
            <person name="Gharbi K."/>
            <person name="Hall N."/>
            <person name="Watson M."/>
            <person name="Adriaenssens E.M."/>
            <person name="Foster-Nyarko E."/>
            <person name="Jarju S."/>
            <person name="Secka A."/>
            <person name="Antonio M."/>
            <person name="Oren A."/>
            <person name="Chaudhuri R.R."/>
            <person name="La Ragione R."/>
            <person name="Hildebrand F."/>
            <person name="Pallen M.J."/>
        </authorList>
    </citation>
    <scope>NUCLEOTIDE SEQUENCE</scope>
    <source>
        <strain evidence="7">ChiSxjej1B13-7958</strain>
    </source>
</reference>
<dbReference type="GO" id="GO:0005829">
    <property type="term" value="C:cytosol"/>
    <property type="evidence" value="ECO:0007669"/>
    <property type="project" value="TreeGrafter"/>
</dbReference>
<dbReference type="GO" id="GO:0005975">
    <property type="term" value="P:carbohydrate metabolic process"/>
    <property type="evidence" value="ECO:0007669"/>
    <property type="project" value="TreeGrafter"/>
</dbReference>
<dbReference type="SUPFAM" id="SSF48256">
    <property type="entry name" value="Citrate synthase"/>
    <property type="match status" value="1"/>
</dbReference>
<dbReference type="Gene3D" id="1.10.230.10">
    <property type="entry name" value="Cytochrome P450-Terp, domain 2"/>
    <property type="match status" value="1"/>
</dbReference>
<dbReference type="NCBIfam" id="NF010635">
    <property type="entry name" value="PRK14032.1"/>
    <property type="match status" value="1"/>
</dbReference>
<evidence type="ECO:0000313" key="7">
    <source>
        <dbReference type="EMBL" id="HIR46863.1"/>
    </source>
</evidence>
<comment type="similarity">
    <text evidence="2 5">Belongs to the citrate synthase family.</text>
</comment>
<dbReference type="EMBL" id="DVGZ01000041">
    <property type="protein sequence ID" value="HIR46863.1"/>
    <property type="molecule type" value="Genomic_DNA"/>
</dbReference>
<protein>
    <recommendedName>
        <fullName evidence="5">Citrate synthase</fullName>
    </recommendedName>
</protein>
<dbReference type="InterPro" id="IPR016143">
    <property type="entry name" value="Citrate_synth-like_sm_a-sub"/>
</dbReference>
<sequence length="459" mass="51861">MGKNEEFDLFAITPEMERYASLCEEHSTIDTSLYEKYDVKRGLRDINGKGVLTGLTEISDIQSSKIVDGKSVPCDGKLFYRGYDIEQIVAGFIKEKRFGFEETIYLLLFGDLPKEEELADFRALLARYRSLPTNFVRDIIMKAPTKDMMNTLARSVLTLYAYDEKANDTSRANVLRQCIELIALFPQLAVYGYQAYCYDNDRLNNSFFIHSPRPELSVAENILHMLRIDSKYTELEARILDLALVLHAEHGGGNNSTFTTHVVTSSGSDVYSVIAAALGSLKGPRHGGANIKVVEMFEAMKAEIDDWTDENKVADYLRALLHKQAFDKAGLIYGMGHAVYSISDPRANIFKSFVHNLAKEKGMEKEYGLYSLVETLAPKVIAEERRIYKGVSANIDFYSGFVYHMLGLPTELFTPVFAMARIAGWSAHLLEEQINVGKIIRPAYKSISEVRDYISMDKR</sequence>
<evidence type="ECO:0000313" key="8">
    <source>
        <dbReference type="Proteomes" id="UP000824242"/>
    </source>
</evidence>
<organism evidence="7 8">
    <name type="scientific">Candidatus Caccousia avicola</name>
    <dbReference type="NCBI Taxonomy" id="2840721"/>
    <lineage>
        <taxon>Bacteria</taxon>
        <taxon>Bacillati</taxon>
        <taxon>Bacillota</taxon>
        <taxon>Clostridia</taxon>
        <taxon>Eubacteriales</taxon>
        <taxon>Oscillospiraceae</taxon>
        <taxon>Oscillospiraceae incertae sedis</taxon>
        <taxon>Candidatus Caccousia</taxon>
    </lineage>
</organism>
<evidence type="ECO:0000256" key="1">
    <source>
        <dbReference type="ARBA" id="ARBA00005163"/>
    </source>
</evidence>
<evidence type="ECO:0000256" key="2">
    <source>
        <dbReference type="ARBA" id="ARBA00010566"/>
    </source>
</evidence>
<evidence type="ECO:0000256" key="5">
    <source>
        <dbReference type="PIRNR" id="PIRNR001369"/>
    </source>
</evidence>
<dbReference type="InterPro" id="IPR016142">
    <property type="entry name" value="Citrate_synth-like_lrg_a-sub"/>
</dbReference>
<proteinExistence type="inferred from homology"/>
<comment type="catalytic activity">
    <reaction evidence="4">
        <text>oxaloacetate + acetyl-CoA + H2O = citrate + CoA + H(+)</text>
        <dbReference type="Rhea" id="RHEA:16845"/>
        <dbReference type="ChEBI" id="CHEBI:15377"/>
        <dbReference type="ChEBI" id="CHEBI:15378"/>
        <dbReference type="ChEBI" id="CHEBI:16452"/>
        <dbReference type="ChEBI" id="CHEBI:16947"/>
        <dbReference type="ChEBI" id="CHEBI:57287"/>
        <dbReference type="ChEBI" id="CHEBI:57288"/>
        <dbReference type="EC" id="2.3.3.16"/>
    </reaction>
</comment>
<dbReference type="PANTHER" id="PTHR11739:SF4">
    <property type="entry name" value="CITRATE SYNTHASE, PEROXISOMAL"/>
    <property type="match status" value="1"/>
</dbReference>
<evidence type="ECO:0000256" key="6">
    <source>
        <dbReference type="PIRSR" id="PIRSR001369-1"/>
    </source>
</evidence>
<dbReference type="InterPro" id="IPR036969">
    <property type="entry name" value="Citrate_synthase_sf"/>
</dbReference>
<comment type="caution">
    <text evidence="7">The sequence shown here is derived from an EMBL/GenBank/DDBJ whole genome shotgun (WGS) entry which is preliminary data.</text>
</comment>
<evidence type="ECO:0000256" key="4">
    <source>
        <dbReference type="ARBA" id="ARBA00049288"/>
    </source>
</evidence>
<dbReference type="Gene3D" id="1.10.580.10">
    <property type="entry name" value="Citrate Synthase, domain 1"/>
    <property type="match status" value="1"/>
</dbReference>
<dbReference type="GO" id="GO:0006099">
    <property type="term" value="P:tricarboxylic acid cycle"/>
    <property type="evidence" value="ECO:0007669"/>
    <property type="project" value="InterPro"/>
</dbReference>
<dbReference type="AlphaFoldDB" id="A0A9D1AMD0"/>
<dbReference type="GO" id="GO:0036440">
    <property type="term" value="F:citrate synthase activity"/>
    <property type="evidence" value="ECO:0007669"/>
    <property type="project" value="UniProtKB-EC"/>
</dbReference>